<dbReference type="Proteomes" id="UP000221165">
    <property type="component" value="Unassembled WGS sequence"/>
</dbReference>
<dbReference type="AlphaFoldDB" id="A0A2C6KKF8"/>
<evidence type="ECO:0000259" key="2">
    <source>
        <dbReference type="Pfam" id="PF04092"/>
    </source>
</evidence>
<proteinExistence type="predicted"/>
<dbReference type="Pfam" id="PF04092">
    <property type="entry name" value="SAG"/>
    <property type="match status" value="1"/>
</dbReference>
<feature type="domain" description="SRS" evidence="2">
    <location>
        <begin position="54"/>
        <end position="156"/>
    </location>
</feature>
<dbReference type="Gene3D" id="2.60.40.1320">
    <property type="entry name" value="SRS domain"/>
    <property type="match status" value="1"/>
</dbReference>
<keyword evidence="4" id="KW-1185">Reference proteome</keyword>
<gene>
    <name evidence="3" type="ORF">CSUI_008558</name>
</gene>
<protein>
    <recommendedName>
        <fullName evidence="2">SRS domain-containing protein</fullName>
    </recommendedName>
</protein>
<dbReference type="GeneID" id="94431897"/>
<keyword evidence="1" id="KW-0732">Signal</keyword>
<sequence>MARRTLWFVACAGAATFLLSPVAHALRHQAGNGFRAKGLEKPQEVEAAVCKEDVAKEFTAFLSETKRRVSLQCAVAPHTAVPELTKGFVCPTGISNLAACKMPTGAAADANTAVSLSALMGGTAEPPVKWVESTPADAAGKKYELNLPDAPLPLLDST</sequence>
<accession>A0A2C6KKF8</accession>
<dbReference type="RefSeq" id="XP_067919337.1">
    <property type="nucleotide sequence ID" value="XM_068068686.1"/>
</dbReference>
<organism evidence="3 4">
    <name type="scientific">Cystoisospora suis</name>
    <dbReference type="NCBI Taxonomy" id="483139"/>
    <lineage>
        <taxon>Eukaryota</taxon>
        <taxon>Sar</taxon>
        <taxon>Alveolata</taxon>
        <taxon>Apicomplexa</taxon>
        <taxon>Conoidasida</taxon>
        <taxon>Coccidia</taxon>
        <taxon>Eucoccidiorida</taxon>
        <taxon>Eimeriorina</taxon>
        <taxon>Sarcocystidae</taxon>
        <taxon>Cystoisospora</taxon>
    </lineage>
</organism>
<feature type="chain" id="PRO_5012948419" description="SRS domain-containing protein" evidence="1">
    <location>
        <begin position="26"/>
        <end position="158"/>
    </location>
</feature>
<dbReference type="InterPro" id="IPR036755">
    <property type="entry name" value="SRS_dom_sf"/>
</dbReference>
<evidence type="ECO:0000256" key="1">
    <source>
        <dbReference type="SAM" id="SignalP"/>
    </source>
</evidence>
<evidence type="ECO:0000313" key="3">
    <source>
        <dbReference type="EMBL" id="PHJ17619.1"/>
    </source>
</evidence>
<reference evidence="3 4" key="1">
    <citation type="journal article" date="2017" name="Int. J. Parasitol.">
        <title>The genome of the protozoan parasite Cystoisospora suis and a reverse vaccinology approach to identify vaccine candidates.</title>
        <authorList>
            <person name="Palmieri N."/>
            <person name="Shrestha A."/>
            <person name="Ruttkowski B."/>
            <person name="Beck T."/>
            <person name="Vogl C."/>
            <person name="Tomley F."/>
            <person name="Blake D.P."/>
            <person name="Joachim A."/>
        </authorList>
    </citation>
    <scope>NUCLEOTIDE SEQUENCE [LARGE SCALE GENOMIC DNA]</scope>
    <source>
        <strain evidence="3 4">Wien I</strain>
    </source>
</reference>
<dbReference type="GO" id="GO:0016020">
    <property type="term" value="C:membrane"/>
    <property type="evidence" value="ECO:0007669"/>
    <property type="project" value="InterPro"/>
</dbReference>
<evidence type="ECO:0000313" key="4">
    <source>
        <dbReference type="Proteomes" id="UP000221165"/>
    </source>
</evidence>
<dbReference type="EMBL" id="MIGC01004821">
    <property type="protein sequence ID" value="PHJ17619.1"/>
    <property type="molecule type" value="Genomic_DNA"/>
</dbReference>
<dbReference type="InterPro" id="IPR007226">
    <property type="entry name" value="SRS_dom"/>
</dbReference>
<comment type="caution">
    <text evidence="3">The sequence shown here is derived from an EMBL/GenBank/DDBJ whole genome shotgun (WGS) entry which is preliminary data.</text>
</comment>
<feature type="signal peptide" evidence="1">
    <location>
        <begin position="1"/>
        <end position="25"/>
    </location>
</feature>
<name>A0A2C6KKF8_9APIC</name>
<dbReference type="VEuPathDB" id="ToxoDB:CSUI_008558"/>
<feature type="non-terminal residue" evidence="3">
    <location>
        <position position="158"/>
    </location>
</feature>